<dbReference type="OrthoDB" id="9802640at2"/>
<evidence type="ECO:0000259" key="1">
    <source>
        <dbReference type="Pfam" id="PF24391"/>
    </source>
</evidence>
<dbReference type="RefSeq" id="WP_007198061.1">
    <property type="nucleotide sequence ID" value="NZ_CM002917.1"/>
</dbReference>
<name>A9DAY2_HOEPD</name>
<dbReference type="InterPro" id="IPR056471">
    <property type="entry name" value="HD-CE"/>
</dbReference>
<evidence type="ECO:0000313" key="3">
    <source>
        <dbReference type="Proteomes" id="UP000004291"/>
    </source>
</evidence>
<keyword evidence="3" id="KW-1185">Reference proteome</keyword>
<sequence>MDYKDSRIWKRTLGAPEKWDGANGQCNKLATAYHKFWLRSEAASQRIAATLPGLTKHDSAHFHALWHRADQLLPDDICLNPAEAFTFGGAVLLHDIGHIALAYENGLDGVRETDEFKDALALAELNLSNEDEPVSKSQADALDRASLFEAMRALHPVQAVTMATNGLYAEDGERIPLLEDSELVESLGDLVGRIAESHHWPGSEITSRLEESGAPGSMPTDWTIRAGLLAFLLRCADAIQIDQSRADTFSMKLHAPTGLSKLHWEAQRKLAQPTPDPKQKHALKFNSTSPFDIENAAAWWIAYDLIGTADTELRAARLLMEEAGMAPLALHFVSNAGDPEKLAEHIKVTGWKPIRADVKVTSTERMIELFGGAQLYGNDPLVPLRELLQNASDAVRARRALEKDETYKGRIDLSLKSIEGQRETYQFTLRDNGLGMGRYVLAGAFLEFGKSFWTSRDAQREYPGLLAKKLTQTGRYGIGVFSVFMISNDVTVISRRFDHKGAAHKLRFEPEAGLRPILLDADHADFGTASTVVHLRIDQETYDTWHTMYNHIKNKTIQLTLEQRIAMLCPNLDCDVYVDGVLVHSADWFNSNGPDWIRQLGPWADAEYNALGLQLIDLAAERLEVLEHNGVPVGRAAITTAKFQLGQRSTGGLVVSSHLGNQSEKFIGVLPVLPAGPDRHRHTPVLKPEVLAAWASSQAHLIASEEKNHGRRYYAGQCVSEFGGSVRPLACLMGDDWQATATVASRLVEGEEISVPLSVSNGVDYLSNPSHQITASSFMSFSIGDKIKLAESVLFAPPYGFHHSTYLALDGGTSSIVGALREESKALGFELIISKETRTIATYTGKSSTLENLEEGMLLKGLCAIFKAQKSN</sequence>
<gene>
    <name evidence="2" type="ORF">HPDFL43_11451</name>
</gene>
<reference evidence="2 3" key="2">
    <citation type="submission" date="2012-06" db="EMBL/GenBank/DDBJ databases">
        <authorList>
            <person name="Fiebig A."/>
        </authorList>
    </citation>
    <scope>NUCLEOTIDE SEQUENCE [LARGE SCALE GENOMIC DNA]</scope>
    <source>
        <strain evidence="2 3">DFL-43</strain>
    </source>
</reference>
<organism evidence="2 3">
    <name type="scientific">Hoeflea phototrophica (strain DSM 17068 / NCIMB 14078 / DFL-43)</name>
    <dbReference type="NCBI Taxonomy" id="411684"/>
    <lineage>
        <taxon>Bacteria</taxon>
        <taxon>Pseudomonadati</taxon>
        <taxon>Pseudomonadota</taxon>
        <taxon>Alphaproteobacteria</taxon>
        <taxon>Hyphomicrobiales</taxon>
        <taxon>Rhizobiaceae</taxon>
        <taxon>Hoeflea</taxon>
    </lineage>
</organism>
<dbReference type="HOGENOM" id="CLU_016600_0_0_5"/>
<protein>
    <recommendedName>
        <fullName evidence="1">HD-CE domain-containing protein</fullName>
    </recommendedName>
</protein>
<dbReference type="SUPFAM" id="SSF55874">
    <property type="entry name" value="ATPase domain of HSP90 chaperone/DNA topoisomerase II/histidine kinase"/>
    <property type="match status" value="1"/>
</dbReference>
<dbReference type="Proteomes" id="UP000004291">
    <property type="component" value="Chromosome"/>
</dbReference>
<dbReference type="Pfam" id="PF24391">
    <property type="entry name" value="HD-CE"/>
    <property type="match status" value="1"/>
</dbReference>
<evidence type="ECO:0000313" key="2">
    <source>
        <dbReference type="EMBL" id="EDQ32412.1"/>
    </source>
</evidence>
<dbReference type="InterPro" id="IPR020575">
    <property type="entry name" value="Hsp90_N"/>
</dbReference>
<dbReference type="STRING" id="411684.HPDFL43_11451"/>
<dbReference type="eggNOG" id="COG0326">
    <property type="taxonomic scope" value="Bacteria"/>
</dbReference>
<comment type="caution">
    <text evidence="2">The sequence shown here is derived from an EMBL/GenBank/DDBJ whole genome shotgun (WGS) entry which is preliminary data.</text>
</comment>
<dbReference type="Gene3D" id="3.30.565.10">
    <property type="entry name" value="Histidine kinase-like ATPase, C-terminal domain"/>
    <property type="match status" value="1"/>
</dbReference>
<reference evidence="2 3" key="1">
    <citation type="submission" date="2007-10" db="EMBL/GenBank/DDBJ databases">
        <authorList>
            <person name="Wagner-Dobler I."/>
            <person name="Ferriera S."/>
            <person name="Johnson J."/>
            <person name="Kravitz S."/>
            <person name="Beeson K."/>
            <person name="Sutton G."/>
            <person name="Rogers Y.-H."/>
            <person name="Friedman R."/>
            <person name="Frazier M."/>
            <person name="Venter J.C."/>
        </authorList>
    </citation>
    <scope>NUCLEOTIDE SEQUENCE [LARGE SCALE GENOMIC DNA]</scope>
    <source>
        <strain evidence="2 3">DFL-43</strain>
    </source>
</reference>
<dbReference type="EMBL" id="ABIA03000004">
    <property type="protein sequence ID" value="EDQ32412.1"/>
    <property type="molecule type" value="Genomic_DNA"/>
</dbReference>
<feature type="domain" description="HD-CE" evidence="1">
    <location>
        <begin position="51"/>
        <end position="314"/>
    </location>
</feature>
<dbReference type="PRINTS" id="PR00775">
    <property type="entry name" value="HEATSHOCK90"/>
</dbReference>
<accession>A9DAY2</accession>
<proteinExistence type="predicted"/>
<dbReference type="AlphaFoldDB" id="A9DAY2"/>
<dbReference type="InterPro" id="IPR036890">
    <property type="entry name" value="HATPase_C_sf"/>
</dbReference>